<gene>
    <name evidence="1" type="ORF">dnm_100730</name>
</gene>
<dbReference type="InterPro" id="IPR054792">
    <property type="entry name" value="TsoX"/>
</dbReference>
<organism evidence="1 2">
    <name type="scientific">Desulfonema magnum</name>
    <dbReference type="NCBI Taxonomy" id="45655"/>
    <lineage>
        <taxon>Bacteria</taxon>
        <taxon>Pseudomonadati</taxon>
        <taxon>Thermodesulfobacteriota</taxon>
        <taxon>Desulfobacteria</taxon>
        <taxon>Desulfobacterales</taxon>
        <taxon>Desulfococcaceae</taxon>
        <taxon>Desulfonema</taxon>
    </lineage>
</organism>
<protein>
    <submittedName>
        <fullName evidence="1">Uncharacterized protein</fullName>
    </submittedName>
</protein>
<dbReference type="EMBL" id="CP061800">
    <property type="protein sequence ID" value="QTA93963.1"/>
    <property type="molecule type" value="Genomic_DNA"/>
</dbReference>
<dbReference type="Pfam" id="PF26315">
    <property type="entry name" value="TsoX"/>
    <property type="match status" value="1"/>
</dbReference>
<dbReference type="NCBIfam" id="NF045809">
    <property type="entry name" value="seleno_TsoX"/>
    <property type="match status" value="1"/>
</dbReference>
<sequence length="58" mass="6740">MKEDFKDSVDLHIYKNDSEEAKDFEIRSSTNVFVNEESVPLEAALSNDKMKAYLQEKI</sequence>
<proteinExistence type="predicted"/>
<name>A0A975C0N5_9BACT</name>
<keyword evidence="2" id="KW-1185">Reference proteome</keyword>
<reference evidence="1" key="1">
    <citation type="journal article" date="2021" name="Microb. Physiol.">
        <title>Proteogenomic Insights into the Physiology of Marine, Sulfate-Reducing, Filamentous Desulfonema limicola and Desulfonema magnum.</title>
        <authorList>
            <person name="Schnaars V."/>
            <person name="Wohlbrand L."/>
            <person name="Scheve S."/>
            <person name="Hinrichs C."/>
            <person name="Reinhardt R."/>
            <person name="Rabus R."/>
        </authorList>
    </citation>
    <scope>NUCLEOTIDE SEQUENCE</scope>
    <source>
        <strain evidence="1">4be13</strain>
    </source>
</reference>
<dbReference type="AlphaFoldDB" id="A0A975C0N5"/>
<evidence type="ECO:0000313" key="2">
    <source>
        <dbReference type="Proteomes" id="UP000663722"/>
    </source>
</evidence>
<dbReference type="KEGG" id="dmm:dnm_100730"/>
<evidence type="ECO:0000313" key="1">
    <source>
        <dbReference type="EMBL" id="QTA93963.1"/>
    </source>
</evidence>
<accession>A0A975C0N5</accession>
<dbReference type="Proteomes" id="UP000663722">
    <property type="component" value="Chromosome"/>
</dbReference>